<dbReference type="EMBL" id="AOUO01000373">
    <property type="protein sequence ID" value="EOD65768.1"/>
    <property type="molecule type" value="Genomic_DNA"/>
</dbReference>
<accession>R1G2N3</accession>
<evidence type="ECO:0000256" key="1">
    <source>
        <dbReference type="SAM" id="SignalP"/>
    </source>
</evidence>
<evidence type="ECO:0008006" key="4">
    <source>
        <dbReference type="Google" id="ProtNLM"/>
    </source>
</evidence>
<feature type="chain" id="PRO_5004350977" description="Secreted protein" evidence="1">
    <location>
        <begin position="26"/>
        <end position="149"/>
    </location>
</feature>
<evidence type="ECO:0000313" key="3">
    <source>
        <dbReference type="Proteomes" id="UP000014139"/>
    </source>
</evidence>
<dbReference type="RefSeq" id="WP_003096946.1">
    <property type="nucleotide sequence ID" value="NZ_AOUO01000373.1"/>
</dbReference>
<proteinExistence type="predicted"/>
<dbReference type="OrthoDB" id="3621357at2"/>
<sequence length="149" mass="16015">MKWRLAAGAGTAAIVLFAVPAACQAWQSHVRSDAREHAIGNVRGQAAKDLADIVADPATRGADPRQAAQRVAAYLSPPNPAETTLQGKGFEVRTRFDEPWSDQGQEHRVRLCVAYVTRDAGTDPVTLADRPCPEDPTFIPGLDEVVKTA</sequence>
<keyword evidence="3" id="KW-1185">Reference proteome</keyword>
<dbReference type="Proteomes" id="UP000014139">
    <property type="component" value="Unassembled WGS sequence"/>
</dbReference>
<reference evidence="2 3" key="1">
    <citation type="submission" date="2013-02" db="EMBL/GenBank/DDBJ databases">
        <title>Draft genome sequence of Amycolatopsis vancoresmycina strain DSM 44592T.</title>
        <authorList>
            <person name="Kumar S."/>
            <person name="Kaur N."/>
            <person name="Kaur C."/>
            <person name="Raghava G.P.S."/>
            <person name="Mayilraj S."/>
        </authorList>
    </citation>
    <scope>NUCLEOTIDE SEQUENCE [LARGE SCALE GENOMIC DNA]</scope>
    <source>
        <strain evidence="2 3">DSM 44592</strain>
    </source>
</reference>
<feature type="signal peptide" evidence="1">
    <location>
        <begin position="1"/>
        <end position="25"/>
    </location>
</feature>
<dbReference type="PATRIC" id="fig|1292037.4.peg.4719"/>
<organism evidence="2 3">
    <name type="scientific">Amycolatopsis vancoresmycina DSM 44592</name>
    <dbReference type="NCBI Taxonomy" id="1292037"/>
    <lineage>
        <taxon>Bacteria</taxon>
        <taxon>Bacillati</taxon>
        <taxon>Actinomycetota</taxon>
        <taxon>Actinomycetes</taxon>
        <taxon>Pseudonocardiales</taxon>
        <taxon>Pseudonocardiaceae</taxon>
        <taxon>Amycolatopsis</taxon>
    </lineage>
</organism>
<name>R1G2N3_9PSEU</name>
<protein>
    <recommendedName>
        <fullName evidence="4">Secreted protein</fullName>
    </recommendedName>
</protein>
<keyword evidence="1" id="KW-0732">Signal</keyword>
<dbReference type="AlphaFoldDB" id="R1G2N3"/>
<evidence type="ECO:0000313" key="2">
    <source>
        <dbReference type="EMBL" id="EOD65768.1"/>
    </source>
</evidence>
<comment type="caution">
    <text evidence="2">The sequence shown here is derived from an EMBL/GenBank/DDBJ whole genome shotgun (WGS) entry which is preliminary data.</text>
</comment>
<gene>
    <name evidence="2" type="ORF">H480_24967</name>
</gene>